<sequence length="190" mass="21529">MTQSNANSIFPGMIDSATEFFVSNGEVKIIQNAKILPFCEISSATMQILEETINQDARVKIELLDMHPTSKMKRIEQFAMCRFGGLDFEADIKDGQLQDGEYWECPNHGNCKSEGILCKLPKYNGQRLEKQEVILLQLMATNKTNDSIAHDMDMAMGSLHKLKKNVYDKLGIQTKQEGTMISFFLNLIRV</sequence>
<organism evidence="1 2">
    <name type="scientific">Flavobacterium zubiriense</name>
    <dbReference type="NCBI Taxonomy" id="3138075"/>
    <lineage>
        <taxon>Bacteria</taxon>
        <taxon>Pseudomonadati</taxon>
        <taxon>Bacteroidota</taxon>
        <taxon>Flavobacteriia</taxon>
        <taxon>Flavobacteriales</taxon>
        <taxon>Flavobacteriaceae</taxon>
        <taxon>Flavobacterium</taxon>
    </lineage>
</organism>
<dbReference type="Proteomes" id="UP001574169">
    <property type="component" value="Unassembled WGS sequence"/>
</dbReference>
<name>A0ABV4TAS2_9FLAO</name>
<evidence type="ECO:0000313" key="1">
    <source>
        <dbReference type="EMBL" id="MFA9191100.1"/>
    </source>
</evidence>
<dbReference type="SUPFAM" id="SSF46894">
    <property type="entry name" value="C-terminal effector domain of the bipartite response regulators"/>
    <property type="match status" value="1"/>
</dbReference>
<gene>
    <name evidence="1" type="ORF">AAGV28_06925</name>
</gene>
<reference evidence="1 2" key="1">
    <citation type="submission" date="2024-04" db="EMBL/GenBank/DDBJ databases">
        <title>New Clade of Flavobacterium.</title>
        <authorList>
            <person name="Matos L."/>
            <person name="Proenca D.N."/>
            <person name="Fransisco R.M."/>
            <person name="Chung A.P."/>
            <person name="Maccario L."/>
            <person name="Sorensen S.J."/>
            <person name="Morais P.V."/>
        </authorList>
    </citation>
    <scope>NUCLEOTIDE SEQUENCE [LARGE SCALE GENOMIC DNA]</scope>
    <source>
        <strain evidence="1 2">FZUC8N2.13</strain>
    </source>
</reference>
<accession>A0ABV4TAS2</accession>
<dbReference type="InterPro" id="IPR016032">
    <property type="entry name" value="Sig_transdc_resp-reg_C-effctor"/>
</dbReference>
<keyword evidence="2" id="KW-1185">Reference proteome</keyword>
<comment type="caution">
    <text evidence="1">The sequence shown here is derived from an EMBL/GenBank/DDBJ whole genome shotgun (WGS) entry which is preliminary data.</text>
</comment>
<dbReference type="RefSeq" id="WP_373406093.1">
    <property type="nucleotide sequence ID" value="NZ_JBCFQL010000006.1"/>
</dbReference>
<dbReference type="EMBL" id="JBCFQL010000006">
    <property type="protein sequence ID" value="MFA9191100.1"/>
    <property type="molecule type" value="Genomic_DNA"/>
</dbReference>
<protein>
    <submittedName>
        <fullName evidence="1">Uncharacterized protein</fullName>
    </submittedName>
</protein>
<evidence type="ECO:0000313" key="2">
    <source>
        <dbReference type="Proteomes" id="UP001574169"/>
    </source>
</evidence>
<dbReference type="InterPro" id="IPR036388">
    <property type="entry name" value="WH-like_DNA-bd_sf"/>
</dbReference>
<dbReference type="Gene3D" id="1.10.10.10">
    <property type="entry name" value="Winged helix-like DNA-binding domain superfamily/Winged helix DNA-binding domain"/>
    <property type="match status" value="1"/>
</dbReference>
<proteinExistence type="predicted"/>